<protein>
    <submittedName>
        <fullName evidence="4">Uncharacterized protein</fullName>
    </submittedName>
</protein>
<reference evidence="4 5" key="1">
    <citation type="journal article" date="2024" name="BMC Genomics">
        <title>Genome assembly of redclaw crayfish (Cherax quadricarinatus) provides insights into its immune adaptation and hypoxia tolerance.</title>
        <authorList>
            <person name="Liu Z."/>
            <person name="Zheng J."/>
            <person name="Li H."/>
            <person name="Fang K."/>
            <person name="Wang S."/>
            <person name="He J."/>
            <person name="Zhou D."/>
            <person name="Weng S."/>
            <person name="Chi M."/>
            <person name="Gu Z."/>
            <person name="He J."/>
            <person name="Li F."/>
            <person name="Wang M."/>
        </authorList>
    </citation>
    <scope>NUCLEOTIDE SEQUENCE [LARGE SCALE GENOMIC DNA]</scope>
    <source>
        <strain evidence="4">ZL_2023a</strain>
    </source>
</reference>
<feature type="non-terminal residue" evidence="4">
    <location>
        <position position="1"/>
    </location>
</feature>
<dbReference type="InterPro" id="IPR000101">
    <property type="entry name" value="GGT_peptidase"/>
</dbReference>
<feature type="binding site" evidence="2">
    <location>
        <position position="303"/>
    </location>
    <ligand>
        <name>L-glutamate</name>
        <dbReference type="ChEBI" id="CHEBI:29985"/>
    </ligand>
</feature>
<keyword evidence="5" id="KW-1185">Reference proteome</keyword>
<feature type="binding site" evidence="2">
    <location>
        <position position="350"/>
    </location>
    <ligand>
        <name>L-glutamate</name>
        <dbReference type="ChEBI" id="CHEBI:29985"/>
    </ligand>
</feature>
<name>A0AAW0XM25_CHEQU</name>
<dbReference type="AlphaFoldDB" id="A0AAW0XM25"/>
<dbReference type="GO" id="GO:0005886">
    <property type="term" value="C:plasma membrane"/>
    <property type="evidence" value="ECO:0007669"/>
    <property type="project" value="TreeGrafter"/>
</dbReference>
<feature type="region of interest" description="Disordered" evidence="3">
    <location>
        <begin position="299"/>
        <end position="326"/>
    </location>
</feature>
<dbReference type="GO" id="GO:0006751">
    <property type="term" value="P:glutathione catabolic process"/>
    <property type="evidence" value="ECO:0007669"/>
    <property type="project" value="InterPro"/>
</dbReference>
<accession>A0AAW0XM25</accession>
<proteinExistence type="predicted"/>
<dbReference type="InterPro" id="IPR043137">
    <property type="entry name" value="GGT_ssub_C"/>
</dbReference>
<evidence type="ECO:0000256" key="1">
    <source>
        <dbReference type="PIRSR" id="PIRSR600101-1"/>
    </source>
</evidence>
<evidence type="ECO:0000313" key="5">
    <source>
        <dbReference type="Proteomes" id="UP001445076"/>
    </source>
</evidence>
<organism evidence="4 5">
    <name type="scientific">Cherax quadricarinatus</name>
    <name type="common">Australian red claw crayfish</name>
    <dbReference type="NCBI Taxonomy" id="27406"/>
    <lineage>
        <taxon>Eukaryota</taxon>
        <taxon>Metazoa</taxon>
        <taxon>Ecdysozoa</taxon>
        <taxon>Arthropoda</taxon>
        <taxon>Crustacea</taxon>
        <taxon>Multicrustacea</taxon>
        <taxon>Malacostraca</taxon>
        <taxon>Eumalacostraca</taxon>
        <taxon>Eucarida</taxon>
        <taxon>Decapoda</taxon>
        <taxon>Pleocyemata</taxon>
        <taxon>Astacidea</taxon>
        <taxon>Parastacoidea</taxon>
        <taxon>Parastacidae</taxon>
        <taxon>Cherax</taxon>
    </lineage>
</organism>
<feature type="compositionally biased region" description="Polar residues" evidence="3">
    <location>
        <begin position="313"/>
        <end position="326"/>
    </location>
</feature>
<evidence type="ECO:0000313" key="4">
    <source>
        <dbReference type="EMBL" id="KAK8740378.1"/>
    </source>
</evidence>
<dbReference type="SUPFAM" id="SSF56235">
    <property type="entry name" value="N-terminal nucleophile aminohydrolases (Ntn hydrolases)"/>
    <property type="match status" value="1"/>
</dbReference>
<dbReference type="Proteomes" id="UP001445076">
    <property type="component" value="Unassembled WGS sequence"/>
</dbReference>
<evidence type="ECO:0000256" key="3">
    <source>
        <dbReference type="SAM" id="MobiDB-lite"/>
    </source>
</evidence>
<evidence type="ECO:0000256" key="2">
    <source>
        <dbReference type="PIRSR" id="PIRSR600101-2"/>
    </source>
</evidence>
<dbReference type="InterPro" id="IPR029055">
    <property type="entry name" value="Ntn_hydrolases_N"/>
</dbReference>
<dbReference type="GO" id="GO:0036374">
    <property type="term" value="F:glutathione hydrolase activity"/>
    <property type="evidence" value="ECO:0007669"/>
    <property type="project" value="InterPro"/>
</dbReference>
<dbReference type="PRINTS" id="PR01210">
    <property type="entry name" value="GGTRANSPTASE"/>
</dbReference>
<dbReference type="EMBL" id="JARKIK010000033">
    <property type="protein sequence ID" value="KAK8740378.1"/>
    <property type="molecule type" value="Genomic_DNA"/>
</dbReference>
<dbReference type="InterPro" id="IPR043138">
    <property type="entry name" value="GGT_lsub"/>
</dbReference>
<feature type="binding site" evidence="2">
    <location>
        <begin position="279"/>
        <end position="281"/>
    </location>
    <ligand>
        <name>L-glutamate</name>
        <dbReference type="ChEBI" id="CHEBI:29985"/>
    </ligand>
</feature>
<comment type="caution">
    <text evidence="4">The sequence shown here is derived from an EMBL/GenBank/DDBJ whole genome shotgun (WGS) entry which is preliminary data.</text>
</comment>
<gene>
    <name evidence="4" type="ORF">OTU49_002884</name>
</gene>
<feature type="active site" description="Nucleophile" evidence="1">
    <location>
        <position position="261"/>
    </location>
</feature>
<dbReference type="Pfam" id="PF01019">
    <property type="entry name" value="G_glu_transpept"/>
    <property type="match status" value="1"/>
</dbReference>
<sequence length="448" mass="48212">GSVRLSVPGTAHGYRQLYKQLGGRVPWEHLLEPTITLCENGYTVTSSLARALRSASQNIYSQPSMSVFVNPATGKVFQEGDTMRRPQLARTLRLLQQDPDSLYTGSLAKDLAKDLGDLDSSLELQDLRSYSSVWKKPVSVSLQHGNLTMYSVGPPGSGLTLGFLLNLLDEFGLSPGNVSEANTVLTHHLLAHILKWTFTKKVQLDNTDRLAHDLTSDAFAASVRHQILDDMNFHDSGHYGAAPGMADDLGTAHSSLDDCGTSQFSLLAPNGDAISVTSTLNSCLGAAMRSPRTGIIFSSTKVDHSHRPYPTTPDGSSNTQGKQRVSSPMAPAVVVDGRGEVRLVLGEAGGGLSSSGVWWTALRYLWLHEDLKSAVGAPRLHLTPSWTLVSEEGFSPKVITGLQDVGHRIRKQELGKTDTAVYAVAREQDGKVQAVSDLRSPGGTVDGF</sequence>
<dbReference type="Gene3D" id="1.10.246.130">
    <property type="match status" value="1"/>
</dbReference>
<dbReference type="PANTHER" id="PTHR11686:SF9">
    <property type="entry name" value="RE13973P"/>
    <property type="match status" value="1"/>
</dbReference>
<dbReference type="Gene3D" id="3.60.20.40">
    <property type="match status" value="1"/>
</dbReference>
<dbReference type="PANTHER" id="PTHR11686">
    <property type="entry name" value="GAMMA GLUTAMYL TRANSPEPTIDASE"/>
    <property type="match status" value="1"/>
</dbReference>